<accession>A0A1Z1MPH8</accession>
<geneLocation type="chloroplast" evidence="1"/>
<keyword evidence="1" id="KW-0934">Plastid</keyword>
<gene>
    <name evidence="1" type="primary">orf40</name>
</gene>
<name>A0A1Z1MPH8_9FLOR</name>
<dbReference type="EMBL" id="MF101448">
    <property type="protein sequence ID" value="ARW67685.1"/>
    <property type="molecule type" value="Genomic_DNA"/>
</dbReference>
<dbReference type="AlphaFoldDB" id="A0A1Z1MPH8"/>
<protein>
    <submittedName>
        <fullName evidence="1">Uncharacterized protein</fullName>
    </submittedName>
</protein>
<dbReference type="RefSeq" id="YP_009398499.1">
    <property type="nucleotide sequence ID" value="NC_035292.1"/>
</dbReference>
<evidence type="ECO:0000313" key="1">
    <source>
        <dbReference type="EMBL" id="ARW67685.1"/>
    </source>
</evidence>
<keyword evidence="1" id="KW-0150">Chloroplast</keyword>
<proteinExistence type="predicted"/>
<dbReference type="GeneID" id="33361039"/>
<reference evidence="1" key="1">
    <citation type="journal article" date="2017" name="J. Phycol.">
        <title>Analysis of chloroplast genomes and a supermatrix inform reclassification of the Rhodomelaceae (Rhodophyta).</title>
        <authorList>
            <person name="Diaz-Tapia P."/>
            <person name="Maggs C.A."/>
            <person name="West J.A."/>
            <person name="Verbruggen H."/>
        </authorList>
    </citation>
    <scope>NUCLEOTIDE SEQUENCE</scope>
    <source>
        <strain evidence="1">PD1509</strain>
    </source>
</reference>
<sequence length="40" mass="4799">MNLIYQCFYLGHMSNIYRGKENIKKYKDVVKVNTKKVMEA</sequence>
<organism evidence="1">
    <name type="scientific">Lophocladia kuetzingii</name>
    <dbReference type="NCBI Taxonomy" id="675577"/>
    <lineage>
        <taxon>Eukaryota</taxon>
        <taxon>Rhodophyta</taxon>
        <taxon>Florideophyceae</taxon>
        <taxon>Rhodymeniophycidae</taxon>
        <taxon>Ceramiales</taxon>
        <taxon>Rhodomelaceae</taxon>
        <taxon>Lophothalieae</taxon>
        <taxon>Lophocladia</taxon>
    </lineage>
</organism>